<keyword evidence="2 6" id="KW-0812">Transmembrane</keyword>
<evidence type="ECO:0000256" key="3">
    <source>
        <dbReference type="ARBA" id="ARBA00022989"/>
    </source>
</evidence>
<dbReference type="HOGENOM" id="CLU_1205593_0_0_1"/>
<accession>K0KLG0</accession>
<sequence length="230" mass="25285">MSSSFGLQTISFAFFGAVFMGVSAAASVFILPLLALSFIFSGLVVVFSGLSYTTFKMASSKYNRTVLLLNKLLRKLADTIPPSVGFQEVSQEKKTIFGDFITLPSLNLLERFESLQSRLNGIFRSNDENDSSVIKSKELNGIDLNQQGPDPESFQIENQPNTVIDSDAPIIYDDRFDNENDDTLNDELEQEQEDIPLLNGNGDSTNTPNPSPIDQAIKDGEIDQIGGNNN</sequence>
<organism evidence="7 8">
    <name type="scientific">Wickerhamomyces ciferrii (strain ATCC 14091 / BCRC 22168 / CBS 111 / JCM 3599 / NBRC 0793 / NRRL Y-1031 F-60-10)</name>
    <name type="common">Yeast</name>
    <name type="synonym">Pichia ciferrii</name>
    <dbReference type="NCBI Taxonomy" id="1206466"/>
    <lineage>
        <taxon>Eukaryota</taxon>
        <taxon>Fungi</taxon>
        <taxon>Dikarya</taxon>
        <taxon>Ascomycota</taxon>
        <taxon>Saccharomycotina</taxon>
        <taxon>Saccharomycetes</taxon>
        <taxon>Phaffomycetales</taxon>
        <taxon>Wickerhamomycetaceae</taxon>
        <taxon>Wickerhamomyces</taxon>
    </lineage>
</organism>
<dbReference type="Proteomes" id="UP000009328">
    <property type="component" value="Unassembled WGS sequence"/>
</dbReference>
<reference evidence="7 8" key="1">
    <citation type="journal article" date="2012" name="Eukaryot. Cell">
        <title>Draft genome sequence of Wickerhamomyces ciferrii NRRL Y-1031 F-60-10.</title>
        <authorList>
            <person name="Schneider J."/>
            <person name="Andrea H."/>
            <person name="Blom J."/>
            <person name="Jaenicke S."/>
            <person name="Ruckert C."/>
            <person name="Schorsch C."/>
            <person name="Szczepanowski R."/>
            <person name="Farwick M."/>
            <person name="Goesmann A."/>
            <person name="Puhler A."/>
            <person name="Schaffer S."/>
            <person name="Tauch A."/>
            <person name="Kohler T."/>
            <person name="Brinkrolf K."/>
        </authorList>
    </citation>
    <scope>NUCLEOTIDE SEQUENCE [LARGE SCALE GENOMIC DNA]</scope>
    <source>
        <strain evidence="8">ATCC 14091 / BCRC 22168 / CBS 111 / JCM 3599 / NBRC 0793 / NRRL Y-1031 F-60-10</strain>
    </source>
</reference>
<dbReference type="AlphaFoldDB" id="K0KLG0"/>
<evidence type="ECO:0000256" key="6">
    <source>
        <dbReference type="SAM" id="Phobius"/>
    </source>
</evidence>
<evidence type="ECO:0000256" key="1">
    <source>
        <dbReference type="ARBA" id="ARBA00004370"/>
    </source>
</evidence>
<dbReference type="InterPro" id="IPR031430">
    <property type="entry name" value="Osw5"/>
</dbReference>
<evidence type="ECO:0000256" key="2">
    <source>
        <dbReference type="ARBA" id="ARBA00022692"/>
    </source>
</evidence>
<dbReference type="GO" id="GO:0016020">
    <property type="term" value="C:membrane"/>
    <property type="evidence" value="ECO:0007669"/>
    <property type="project" value="UniProtKB-SubCell"/>
</dbReference>
<protein>
    <submittedName>
        <fullName evidence="7">Aspartyl/asparaginyl beta-hydroxylase</fullName>
        <ecNumber evidence="7">1.14.11.16</ecNumber>
    </submittedName>
</protein>
<feature type="compositionally biased region" description="Polar residues" evidence="5">
    <location>
        <begin position="155"/>
        <end position="164"/>
    </location>
</feature>
<keyword evidence="8" id="KW-1185">Reference proteome</keyword>
<evidence type="ECO:0000256" key="5">
    <source>
        <dbReference type="SAM" id="MobiDB-lite"/>
    </source>
</evidence>
<dbReference type="Pfam" id="PF17062">
    <property type="entry name" value="Osw5"/>
    <property type="match status" value="1"/>
</dbReference>
<feature type="transmembrane region" description="Helical" evidence="6">
    <location>
        <begin position="12"/>
        <end position="31"/>
    </location>
</feature>
<dbReference type="GO" id="GO:0062101">
    <property type="term" value="F:peptidyl-aspartic acid 3-dioxygenase activity"/>
    <property type="evidence" value="ECO:0007669"/>
    <property type="project" value="UniProtKB-EC"/>
</dbReference>
<keyword evidence="7" id="KW-0560">Oxidoreductase</keyword>
<comment type="subcellular location">
    <subcellularLocation>
        <location evidence="1">Membrane</location>
    </subcellularLocation>
</comment>
<gene>
    <name evidence="7" type="ORF">BN7_5683</name>
</gene>
<dbReference type="InParanoid" id="K0KLG0"/>
<dbReference type="EMBL" id="CAIF01000227">
    <property type="protein sequence ID" value="CCH46095.1"/>
    <property type="molecule type" value="Genomic_DNA"/>
</dbReference>
<dbReference type="EC" id="1.14.11.16" evidence="7"/>
<keyword evidence="3 6" id="KW-1133">Transmembrane helix</keyword>
<keyword evidence="4 6" id="KW-0472">Membrane</keyword>
<evidence type="ECO:0000313" key="8">
    <source>
        <dbReference type="Proteomes" id="UP000009328"/>
    </source>
</evidence>
<name>K0KLG0_WICCF</name>
<comment type="caution">
    <text evidence="7">The sequence shown here is derived from an EMBL/GenBank/DDBJ whole genome shotgun (WGS) entry which is preliminary data.</text>
</comment>
<evidence type="ECO:0000256" key="4">
    <source>
        <dbReference type="ARBA" id="ARBA00023136"/>
    </source>
</evidence>
<feature type="region of interest" description="Disordered" evidence="5">
    <location>
        <begin position="134"/>
        <end position="167"/>
    </location>
</feature>
<evidence type="ECO:0000313" key="7">
    <source>
        <dbReference type="EMBL" id="CCH46095.1"/>
    </source>
</evidence>
<proteinExistence type="predicted"/>
<feature type="region of interest" description="Disordered" evidence="5">
    <location>
        <begin position="196"/>
        <end position="217"/>
    </location>
</feature>
<feature type="transmembrane region" description="Helical" evidence="6">
    <location>
        <begin position="37"/>
        <end position="55"/>
    </location>
</feature>